<feature type="compositionally biased region" description="Low complexity" evidence="1">
    <location>
        <begin position="240"/>
        <end position="252"/>
    </location>
</feature>
<evidence type="ECO:0000256" key="2">
    <source>
        <dbReference type="SAM" id="Phobius"/>
    </source>
</evidence>
<name>A0AAD7FMG8_9AGAR</name>
<feature type="compositionally biased region" description="Basic and acidic residues" evidence="1">
    <location>
        <begin position="336"/>
        <end position="347"/>
    </location>
</feature>
<keyword evidence="2" id="KW-0472">Membrane</keyword>
<feature type="region of interest" description="Disordered" evidence="1">
    <location>
        <begin position="336"/>
        <end position="368"/>
    </location>
</feature>
<dbReference type="Proteomes" id="UP001221142">
    <property type="component" value="Unassembled WGS sequence"/>
</dbReference>
<keyword evidence="5" id="KW-1185">Reference proteome</keyword>
<dbReference type="CDD" id="cd12087">
    <property type="entry name" value="TM_EGFR-like"/>
    <property type="match status" value="1"/>
</dbReference>
<feature type="chain" id="PRO_5041982244" description="Mid2 domain-containing protein" evidence="3">
    <location>
        <begin position="21"/>
        <end position="440"/>
    </location>
</feature>
<evidence type="ECO:0000256" key="1">
    <source>
        <dbReference type="SAM" id="MobiDB-lite"/>
    </source>
</evidence>
<dbReference type="PROSITE" id="PS51257">
    <property type="entry name" value="PROKAR_LIPOPROTEIN"/>
    <property type="match status" value="1"/>
</dbReference>
<feature type="region of interest" description="Disordered" evidence="1">
    <location>
        <begin position="240"/>
        <end position="278"/>
    </location>
</feature>
<feature type="region of interest" description="Disordered" evidence="1">
    <location>
        <begin position="420"/>
        <end position="440"/>
    </location>
</feature>
<gene>
    <name evidence="4" type="ORF">FB45DRAFT_58819</name>
</gene>
<evidence type="ECO:0000313" key="5">
    <source>
        <dbReference type="Proteomes" id="UP001221142"/>
    </source>
</evidence>
<keyword evidence="3" id="KW-0732">Signal</keyword>
<evidence type="ECO:0000313" key="4">
    <source>
        <dbReference type="EMBL" id="KAJ7627217.1"/>
    </source>
</evidence>
<dbReference type="AlphaFoldDB" id="A0AAD7FMG8"/>
<feature type="signal peptide" evidence="3">
    <location>
        <begin position="1"/>
        <end position="20"/>
    </location>
</feature>
<keyword evidence="2" id="KW-0812">Transmembrane</keyword>
<keyword evidence="2" id="KW-1133">Transmembrane helix</keyword>
<organism evidence="4 5">
    <name type="scientific">Roridomyces roridus</name>
    <dbReference type="NCBI Taxonomy" id="1738132"/>
    <lineage>
        <taxon>Eukaryota</taxon>
        <taxon>Fungi</taxon>
        <taxon>Dikarya</taxon>
        <taxon>Basidiomycota</taxon>
        <taxon>Agaricomycotina</taxon>
        <taxon>Agaricomycetes</taxon>
        <taxon>Agaricomycetidae</taxon>
        <taxon>Agaricales</taxon>
        <taxon>Marasmiineae</taxon>
        <taxon>Mycenaceae</taxon>
        <taxon>Roridomyces</taxon>
    </lineage>
</organism>
<feature type="transmembrane region" description="Helical" evidence="2">
    <location>
        <begin position="282"/>
        <end position="308"/>
    </location>
</feature>
<sequence>MRDLTLLFLCFLVTISSCWAAQVNTTIDDASPLVAYHSGPVDRNLTGFDTSRLRDGTATGIQPSTNGDSQSIVISFTGHALYVFLAYPSGHAIPVAIGFTALIDGVARGGWAVDQTGALYNQLAYANRTMSEGPHTLVMQIPAGWALWFDYMIYTSGDPATSAQSSTATGVATPVNPQPVSGSSPAPAATSTNQPGSTPENSAPGSIPQSTPPGSTVLSTAAHVPGSSQSSAAIGALAAASGSDSNSGSSSATDPGLPPKITSPSDSSSPSSSNANAGHKSMSIGVIVGAALGGLVLVGAGIMMFCCIRRRRHQTGARQIQEQPYPFLVRDHDDDAAHSRWPSEKRALYTSSDSNSPSRAEVAEPLGSEARPILSVSIPAPGRRETQSTPAITGPATSAINSESAFMAMIHVVSQLTESVQRLEGTGTGTVEPPPPGYGD</sequence>
<feature type="compositionally biased region" description="Low complexity" evidence="1">
    <location>
        <begin position="263"/>
        <end position="273"/>
    </location>
</feature>
<feature type="compositionally biased region" description="Polar residues" evidence="1">
    <location>
        <begin position="349"/>
        <end position="358"/>
    </location>
</feature>
<evidence type="ECO:0008006" key="6">
    <source>
        <dbReference type="Google" id="ProtNLM"/>
    </source>
</evidence>
<feature type="compositionally biased region" description="Polar residues" evidence="1">
    <location>
        <begin position="193"/>
        <end position="219"/>
    </location>
</feature>
<protein>
    <recommendedName>
        <fullName evidence="6">Mid2 domain-containing protein</fullName>
    </recommendedName>
</protein>
<dbReference type="EMBL" id="JARKIF010000011">
    <property type="protein sequence ID" value="KAJ7627217.1"/>
    <property type="molecule type" value="Genomic_DNA"/>
</dbReference>
<reference evidence="4" key="1">
    <citation type="submission" date="2023-03" db="EMBL/GenBank/DDBJ databases">
        <title>Massive genome expansion in bonnet fungi (Mycena s.s.) driven by repeated elements and novel gene families across ecological guilds.</title>
        <authorList>
            <consortium name="Lawrence Berkeley National Laboratory"/>
            <person name="Harder C.B."/>
            <person name="Miyauchi S."/>
            <person name="Viragh M."/>
            <person name="Kuo A."/>
            <person name="Thoen E."/>
            <person name="Andreopoulos B."/>
            <person name="Lu D."/>
            <person name="Skrede I."/>
            <person name="Drula E."/>
            <person name="Henrissat B."/>
            <person name="Morin E."/>
            <person name="Kohler A."/>
            <person name="Barry K."/>
            <person name="LaButti K."/>
            <person name="Morin E."/>
            <person name="Salamov A."/>
            <person name="Lipzen A."/>
            <person name="Mereny Z."/>
            <person name="Hegedus B."/>
            <person name="Baldrian P."/>
            <person name="Stursova M."/>
            <person name="Weitz H."/>
            <person name="Taylor A."/>
            <person name="Grigoriev I.V."/>
            <person name="Nagy L.G."/>
            <person name="Martin F."/>
            <person name="Kauserud H."/>
        </authorList>
    </citation>
    <scope>NUCLEOTIDE SEQUENCE</scope>
    <source>
        <strain evidence="4">9284</strain>
    </source>
</reference>
<accession>A0AAD7FMG8</accession>
<feature type="compositionally biased region" description="Low complexity" evidence="1">
    <location>
        <begin position="183"/>
        <end position="192"/>
    </location>
</feature>
<evidence type="ECO:0000256" key="3">
    <source>
        <dbReference type="SAM" id="SignalP"/>
    </source>
</evidence>
<feature type="region of interest" description="Disordered" evidence="1">
    <location>
        <begin position="162"/>
        <end position="224"/>
    </location>
</feature>
<comment type="caution">
    <text evidence="4">The sequence shown here is derived from an EMBL/GenBank/DDBJ whole genome shotgun (WGS) entry which is preliminary data.</text>
</comment>
<proteinExistence type="predicted"/>